<dbReference type="SUPFAM" id="SSF53300">
    <property type="entry name" value="vWA-like"/>
    <property type="match status" value="1"/>
</dbReference>
<name>A0AAP3UZP5_9PROT</name>
<dbReference type="RefSeq" id="WP_327787428.1">
    <property type="nucleotide sequence ID" value="NZ_JARGEQ010000006.1"/>
</dbReference>
<accession>A0AAP3UZP5</accession>
<dbReference type="InterPro" id="IPR036465">
    <property type="entry name" value="vWFA_dom_sf"/>
</dbReference>
<dbReference type="PIRSF" id="PIRSF010256">
    <property type="entry name" value="CoxE_vWa"/>
    <property type="match status" value="1"/>
</dbReference>
<protein>
    <submittedName>
        <fullName evidence="1">VWA domain-containing protein</fullName>
    </submittedName>
</protein>
<comment type="caution">
    <text evidence="1">The sequence shown here is derived from an EMBL/GenBank/DDBJ whole genome shotgun (WGS) entry which is preliminary data.</text>
</comment>
<dbReference type="Proteomes" id="UP001301140">
    <property type="component" value="Unassembled WGS sequence"/>
</dbReference>
<organism evidence="1 2">
    <name type="scientific">Marinimicrococcus flavescens</name>
    <dbReference type="NCBI Taxonomy" id="3031815"/>
    <lineage>
        <taxon>Bacteria</taxon>
        <taxon>Pseudomonadati</taxon>
        <taxon>Pseudomonadota</taxon>
        <taxon>Alphaproteobacteria</taxon>
        <taxon>Geminicoccales</taxon>
        <taxon>Geminicoccaceae</taxon>
        <taxon>Marinimicrococcus</taxon>
    </lineage>
</organism>
<evidence type="ECO:0000313" key="2">
    <source>
        <dbReference type="Proteomes" id="UP001301140"/>
    </source>
</evidence>
<dbReference type="Pfam" id="PF05762">
    <property type="entry name" value="VWA_CoxE"/>
    <property type="match status" value="1"/>
</dbReference>
<proteinExistence type="predicted"/>
<reference evidence="1 2" key="1">
    <citation type="submission" date="2023-03" db="EMBL/GenBank/DDBJ databases">
        <title>YIM 152171 draft genome.</title>
        <authorList>
            <person name="Yang Z."/>
        </authorList>
    </citation>
    <scope>NUCLEOTIDE SEQUENCE [LARGE SCALE GENOMIC DNA]</scope>
    <source>
        <strain evidence="1 2">YIM 152171</strain>
    </source>
</reference>
<dbReference type="AlphaFoldDB" id="A0AAP3UZP5"/>
<dbReference type="PANTHER" id="PTHR39338:SF6">
    <property type="entry name" value="BLL5662 PROTEIN"/>
    <property type="match status" value="1"/>
</dbReference>
<dbReference type="EMBL" id="JARGEQ010000006">
    <property type="protein sequence ID" value="MDF1585019.1"/>
    <property type="molecule type" value="Genomic_DNA"/>
</dbReference>
<gene>
    <name evidence="1" type="ORF">PZ740_01310</name>
</gene>
<dbReference type="Gene3D" id="3.40.50.410">
    <property type="entry name" value="von Willebrand factor, type A domain"/>
    <property type="match status" value="1"/>
</dbReference>
<evidence type="ECO:0000313" key="1">
    <source>
        <dbReference type="EMBL" id="MDF1585019.1"/>
    </source>
</evidence>
<dbReference type="PANTHER" id="PTHR39338">
    <property type="entry name" value="BLL5662 PROTEIN-RELATED"/>
    <property type="match status" value="1"/>
</dbReference>
<sequence>MEAPAISDEPPRPASGRLARNVMHFARALRAAGLPVGPGRVIKALRAVETVGVERRSDLYWTLHAVFVNRRDQRELFDQCFHVFWRDPKILERITQLLLPQLEAETPSGQEEVNRRVADAFAPEKLPGRGEGQEEDEEVEVELDASLTFSARELLQGKDFEQMTAGELDEAKREIARLRLPIMQVRTRRFTPEPHGSRIDMRRTLRSMLRSGGGSIEIRRKSPVRRHPPLVILCDISGSMSRYSRMLLLFMHAITGDRDRVHSFLFGTRLTNVTRYLRSRDVDLALDRIGEAVQDWSGGTRIGHCIAEFNRVWSRRVLGQGAVVLLISDGLDRDAGHGLPQEMERLHKSCRRLMWLNPLLRYDAYAPISSGARAMIRHVDEFRSVHNLNSLRELTEVLSHEGVRRAEGLSEWVAASKGAEA</sequence>
<dbReference type="InterPro" id="IPR011195">
    <property type="entry name" value="UCP010256"/>
</dbReference>
<dbReference type="CDD" id="cd00198">
    <property type="entry name" value="vWFA"/>
    <property type="match status" value="1"/>
</dbReference>
<keyword evidence="2" id="KW-1185">Reference proteome</keyword>
<dbReference type="InterPro" id="IPR008912">
    <property type="entry name" value="Uncharacterised_CoxE"/>
</dbReference>